<dbReference type="GeneID" id="94826074"/>
<dbReference type="Gene3D" id="2.130.10.10">
    <property type="entry name" value="YVTN repeat-like/Quinoprotein amine dehydrogenase"/>
    <property type="match status" value="2"/>
</dbReference>
<dbReference type="Proteomes" id="UP000179807">
    <property type="component" value="Unassembled WGS sequence"/>
</dbReference>
<protein>
    <submittedName>
        <fullName evidence="1">Uncharacterized protein</fullName>
    </submittedName>
</protein>
<keyword evidence="2" id="KW-1185">Reference proteome</keyword>
<gene>
    <name evidence="1" type="ORF">TRFO_03553</name>
</gene>
<evidence type="ECO:0000313" key="1">
    <source>
        <dbReference type="EMBL" id="OHT12555.1"/>
    </source>
</evidence>
<comment type="caution">
    <text evidence="1">The sequence shown here is derived from an EMBL/GenBank/DDBJ whole genome shotgun (WGS) entry which is preliminary data.</text>
</comment>
<dbReference type="InterPro" id="IPR036322">
    <property type="entry name" value="WD40_repeat_dom_sf"/>
</dbReference>
<dbReference type="AlphaFoldDB" id="A0A1J4KMU1"/>
<dbReference type="PANTHER" id="PTHR47822:SF2">
    <property type="entry name" value="F-BOX AND WD-40 DOMAIN PROTEIN 7"/>
    <property type="match status" value="1"/>
</dbReference>
<dbReference type="RefSeq" id="XP_068365691.1">
    <property type="nucleotide sequence ID" value="XM_068491370.1"/>
</dbReference>
<reference evidence="1" key="1">
    <citation type="submission" date="2016-10" db="EMBL/GenBank/DDBJ databases">
        <authorList>
            <person name="Benchimol M."/>
            <person name="Almeida L.G."/>
            <person name="Vasconcelos A.T."/>
            <person name="Perreira-Neves A."/>
            <person name="Rosa I.A."/>
            <person name="Tasca T."/>
            <person name="Bogo M.R."/>
            <person name="de Souza W."/>
        </authorList>
    </citation>
    <scope>NUCLEOTIDE SEQUENCE [LARGE SCALE GENOMIC DNA]</scope>
    <source>
        <strain evidence="1">K</strain>
    </source>
</reference>
<proteinExistence type="predicted"/>
<dbReference type="InterPro" id="IPR015943">
    <property type="entry name" value="WD40/YVTN_repeat-like_dom_sf"/>
</dbReference>
<dbReference type="VEuPathDB" id="TrichDB:TRFO_03553"/>
<dbReference type="EMBL" id="MLAK01000560">
    <property type="protein sequence ID" value="OHT12555.1"/>
    <property type="molecule type" value="Genomic_DNA"/>
</dbReference>
<sequence>MASDQESLFFNDNEAFTIPPTGTPMTAVSYNYDGTQIAFSNQPGKIQVVSSYDGSLKHQIEQTKTNYPVTGIRFHPSNEKMVLSTHRDGYIFFTNASTGENKCTTRHLGSNLLAMNMDVYGETFAIACADGSLRVYDFESFQRTKALVKMITRSATTQVCYIYDIVFYPDDSNIILAAGWNEKVLFWDIRSGNPERSIIGPHIRGQGLDIYNDTIVTASAKDKRQIEFWDFGTAKKITDINIEQTPGHICSGTCLKVASNGLNAVAGTNGSNLGVAVEMQNQKIFGQSKSLDHPVSSVGVSPFGSSFLVGTDNGEALCYMIRAIADFT</sequence>
<evidence type="ECO:0000313" key="2">
    <source>
        <dbReference type="Proteomes" id="UP000179807"/>
    </source>
</evidence>
<organism evidence="1 2">
    <name type="scientific">Tritrichomonas foetus</name>
    <dbReference type="NCBI Taxonomy" id="1144522"/>
    <lineage>
        <taxon>Eukaryota</taxon>
        <taxon>Metamonada</taxon>
        <taxon>Parabasalia</taxon>
        <taxon>Tritrichomonadida</taxon>
        <taxon>Tritrichomonadidae</taxon>
        <taxon>Tritrichomonas</taxon>
    </lineage>
</organism>
<accession>A0A1J4KMU1</accession>
<dbReference type="SUPFAM" id="SSF50978">
    <property type="entry name" value="WD40 repeat-like"/>
    <property type="match status" value="1"/>
</dbReference>
<dbReference type="SMART" id="SM00320">
    <property type="entry name" value="WD40"/>
    <property type="match status" value="5"/>
</dbReference>
<dbReference type="PANTHER" id="PTHR47822">
    <property type="entry name" value="CARBOHYDRATE BINDING DOMAIN CONTAINING PROTEIN"/>
    <property type="match status" value="1"/>
</dbReference>
<name>A0A1J4KMU1_9EUKA</name>
<dbReference type="OrthoDB" id="10251741at2759"/>
<dbReference type="InterPro" id="IPR001680">
    <property type="entry name" value="WD40_rpt"/>
</dbReference>